<dbReference type="Proteomes" id="UP000597444">
    <property type="component" value="Unassembled WGS sequence"/>
</dbReference>
<dbReference type="GO" id="GO:0016491">
    <property type="term" value="F:oxidoreductase activity"/>
    <property type="evidence" value="ECO:0007669"/>
    <property type="project" value="UniProtKB-KW"/>
</dbReference>
<dbReference type="Pfam" id="PF00941">
    <property type="entry name" value="FAD_binding_5"/>
    <property type="match status" value="1"/>
</dbReference>
<name>A0A8J3N318_9CHLR</name>
<dbReference type="SUPFAM" id="SSF55447">
    <property type="entry name" value="CO dehydrogenase flavoprotein C-terminal domain-like"/>
    <property type="match status" value="1"/>
</dbReference>
<evidence type="ECO:0000259" key="7">
    <source>
        <dbReference type="PROSITE" id="PS51387"/>
    </source>
</evidence>
<dbReference type="InterPro" id="IPR016169">
    <property type="entry name" value="FAD-bd_PCMH_sub2"/>
</dbReference>
<dbReference type="PANTHER" id="PTHR45444:SF3">
    <property type="entry name" value="XANTHINE DEHYDROGENASE"/>
    <property type="match status" value="1"/>
</dbReference>
<dbReference type="Gene3D" id="3.30.390.50">
    <property type="entry name" value="CO dehydrogenase flavoprotein, C-terminal domain"/>
    <property type="match status" value="1"/>
</dbReference>
<evidence type="ECO:0000256" key="5">
    <source>
        <dbReference type="ARBA" id="ARBA00023004"/>
    </source>
</evidence>
<dbReference type="Pfam" id="PF01799">
    <property type="entry name" value="Fer2_2"/>
    <property type="match status" value="1"/>
</dbReference>
<dbReference type="SUPFAM" id="SSF56176">
    <property type="entry name" value="FAD-binding/transporter-associated domain-like"/>
    <property type="match status" value="1"/>
</dbReference>
<keyword evidence="9" id="KW-1185">Reference proteome</keyword>
<dbReference type="Pfam" id="PF03450">
    <property type="entry name" value="CO_deh_flav_C"/>
    <property type="match status" value="1"/>
</dbReference>
<keyword evidence="2" id="KW-0479">Metal-binding</keyword>
<dbReference type="Gene3D" id="3.10.20.30">
    <property type="match status" value="1"/>
</dbReference>
<dbReference type="AlphaFoldDB" id="A0A8J3N318"/>
<evidence type="ECO:0000256" key="2">
    <source>
        <dbReference type="ARBA" id="ARBA00022723"/>
    </source>
</evidence>
<dbReference type="InterPro" id="IPR012675">
    <property type="entry name" value="Beta-grasp_dom_sf"/>
</dbReference>
<evidence type="ECO:0000256" key="1">
    <source>
        <dbReference type="ARBA" id="ARBA00022630"/>
    </source>
</evidence>
<dbReference type="InterPro" id="IPR036884">
    <property type="entry name" value="2Fe-2S-bd_dom_sf"/>
</dbReference>
<gene>
    <name evidence="8" type="ORF">KSF_067020</name>
</gene>
<dbReference type="Pfam" id="PF00111">
    <property type="entry name" value="Fer2"/>
    <property type="match status" value="1"/>
</dbReference>
<dbReference type="SUPFAM" id="SSF54292">
    <property type="entry name" value="2Fe-2S ferredoxin-like"/>
    <property type="match status" value="1"/>
</dbReference>
<dbReference type="PROSITE" id="PS00197">
    <property type="entry name" value="2FE2S_FER_1"/>
    <property type="match status" value="1"/>
</dbReference>
<feature type="domain" description="FAD-binding PCMH-type" evidence="7">
    <location>
        <begin position="1"/>
        <end position="174"/>
    </location>
</feature>
<dbReference type="InterPro" id="IPR016166">
    <property type="entry name" value="FAD-bd_PCMH"/>
</dbReference>
<dbReference type="Gene3D" id="3.30.43.10">
    <property type="entry name" value="Uridine Diphospho-n-acetylenolpyruvylglucosamine Reductase, domain 2"/>
    <property type="match status" value="1"/>
</dbReference>
<dbReference type="SUPFAM" id="SSF47741">
    <property type="entry name" value="CO dehydrogenase ISP C-domain like"/>
    <property type="match status" value="1"/>
</dbReference>
<dbReference type="InterPro" id="IPR002346">
    <property type="entry name" value="Mopterin_DH_FAD-bd"/>
</dbReference>
<dbReference type="InterPro" id="IPR036318">
    <property type="entry name" value="FAD-bd_PCMH-like_sf"/>
</dbReference>
<dbReference type="InterPro" id="IPR006058">
    <property type="entry name" value="2Fe2S_fd_BS"/>
</dbReference>
<dbReference type="Gene3D" id="3.30.465.10">
    <property type="match status" value="1"/>
</dbReference>
<dbReference type="InterPro" id="IPR016167">
    <property type="entry name" value="FAD-bd_PCMH_sub1"/>
</dbReference>
<evidence type="ECO:0000259" key="6">
    <source>
        <dbReference type="PROSITE" id="PS51085"/>
    </source>
</evidence>
<dbReference type="GO" id="GO:0051537">
    <property type="term" value="F:2 iron, 2 sulfur cluster binding"/>
    <property type="evidence" value="ECO:0007669"/>
    <property type="project" value="InterPro"/>
</dbReference>
<dbReference type="InterPro" id="IPR001041">
    <property type="entry name" value="2Fe-2S_ferredoxin-type"/>
</dbReference>
<dbReference type="InterPro" id="IPR002888">
    <property type="entry name" value="2Fe-2S-bd"/>
</dbReference>
<feature type="domain" description="2Fe-2S ferredoxin-type" evidence="6">
    <location>
        <begin position="315"/>
        <end position="391"/>
    </location>
</feature>
<dbReference type="GO" id="GO:0005506">
    <property type="term" value="F:iron ion binding"/>
    <property type="evidence" value="ECO:0007669"/>
    <property type="project" value="InterPro"/>
</dbReference>
<organism evidence="8 9">
    <name type="scientific">Reticulibacter mediterranei</name>
    <dbReference type="NCBI Taxonomy" id="2778369"/>
    <lineage>
        <taxon>Bacteria</taxon>
        <taxon>Bacillati</taxon>
        <taxon>Chloroflexota</taxon>
        <taxon>Ktedonobacteria</taxon>
        <taxon>Ktedonobacterales</taxon>
        <taxon>Reticulibacteraceae</taxon>
        <taxon>Reticulibacter</taxon>
    </lineage>
</organism>
<keyword evidence="4" id="KW-0560">Oxidoreductase</keyword>
<evidence type="ECO:0000256" key="3">
    <source>
        <dbReference type="ARBA" id="ARBA00022827"/>
    </source>
</evidence>
<proteinExistence type="predicted"/>
<dbReference type="InterPro" id="IPR036683">
    <property type="entry name" value="CO_DH_flav_C_dom_sf"/>
</dbReference>
<dbReference type="Gene3D" id="1.10.150.120">
    <property type="entry name" value="[2Fe-2S]-binding domain"/>
    <property type="match status" value="1"/>
</dbReference>
<dbReference type="InterPro" id="IPR005107">
    <property type="entry name" value="CO_DH_flav_C"/>
</dbReference>
<dbReference type="PROSITE" id="PS51085">
    <property type="entry name" value="2FE2S_FER_2"/>
    <property type="match status" value="1"/>
</dbReference>
<dbReference type="PROSITE" id="PS51387">
    <property type="entry name" value="FAD_PCMH"/>
    <property type="match status" value="1"/>
</dbReference>
<keyword evidence="3" id="KW-0274">FAD</keyword>
<accession>A0A8J3N318</accession>
<dbReference type="InterPro" id="IPR036010">
    <property type="entry name" value="2Fe-2S_ferredoxin-like_sf"/>
</dbReference>
<reference evidence="8" key="1">
    <citation type="submission" date="2020-10" db="EMBL/GenBank/DDBJ databases">
        <title>Taxonomic study of unclassified bacteria belonging to the class Ktedonobacteria.</title>
        <authorList>
            <person name="Yabe S."/>
            <person name="Wang C.M."/>
            <person name="Zheng Y."/>
            <person name="Sakai Y."/>
            <person name="Cavaletti L."/>
            <person name="Monciardini P."/>
            <person name="Donadio S."/>
        </authorList>
    </citation>
    <scope>NUCLEOTIDE SEQUENCE</scope>
    <source>
        <strain evidence="8">ID150040</strain>
    </source>
</reference>
<dbReference type="EMBL" id="BNJK01000001">
    <property type="protein sequence ID" value="GHO96654.1"/>
    <property type="molecule type" value="Genomic_DNA"/>
</dbReference>
<keyword evidence="1" id="KW-0285">Flavoprotein</keyword>
<evidence type="ECO:0000256" key="4">
    <source>
        <dbReference type="ARBA" id="ARBA00023002"/>
    </source>
</evidence>
<dbReference type="GO" id="GO:0071949">
    <property type="term" value="F:FAD binding"/>
    <property type="evidence" value="ECO:0007669"/>
    <property type="project" value="InterPro"/>
</dbReference>
<comment type="caution">
    <text evidence="8">The sequence shown here is derived from an EMBL/GenBank/DDBJ whole genome shotgun (WGS) entry which is preliminary data.</text>
</comment>
<dbReference type="InterPro" id="IPR016208">
    <property type="entry name" value="Ald_Oxase/xanthine_DH-like"/>
</dbReference>
<dbReference type="RefSeq" id="WP_220207260.1">
    <property type="nucleotide sequence ID" value="NZ_BNJK01000001.1"/>
</dbReference>
<dbReference type="PANTHER" id="PTHR45444">
    <property type="entry name" value="XANTHINE DEHYDROGENASE"/>
    <property type="match status" value="1"/>
</dbReference>
<protein>
    <recommendedName>
        <fullName evidence="10">2Fe-2S iron-sulfur cluster binding domain-containing protein</fullName>
    </recommendedName>
</protein>
<dbReference type="SMART" id="SM01092">
    <property type="entry name" value="CO_deh_flav_C"/>
    <property type="match status" value="1"/>
</dbReference>
<sequence>MWETYLQPTSLAETLDLLQNYKASARVIAGGTDILVELQRGVKPTQTLIDITAVQDLKYIRYKPGWLSVGALTTHNDILRSLDCQRYALPLVQACAEVGAPQIRTRATIAGNLITASPANDTITPLMALNAEVVLVSSAGERCISLYDFYLGVRRTRLEPDELLREIRIPALSSNQRSLFLKLGLRQAQAIAVINLAFVLTFEQDIVSEARITLGCLAPTIVHAKTAEAYLKGKQLEDEICREAGSLAIQDVSPIGDVRATAEYRRATLAALVTQGLQRLASNQDVEHWTNDPTTRVSLETAPSSDLHERHPLHESIETTINGASYRLTNAHQKTLLNTLREDAGLTGTKEGCAEGECGACTVWLNGQAVMSCLVPAAQAHQSTITTIEGLAQGEQLHPLQQAFIDQAAVQCGFCIPGMLMAGAKLLDEHPHPTMEQIQVALSGNICRCTGYRKILNAMLSAGGQA</sequence>
<evidence type="ECO:0000313" key="9">
    <source>
        <dbReference type="Proteomes" id="UP000597444"/>
    </source>
</evidence>
<evidence type="ECO:0008006" key="10">
    <source>
        <dbReference type="Google" id="ProtNLM"/>
    </source>
</evidence>
<keyword evidence="5" id="KW-0408">Iron</keyword>
<evidence type="ECO:0000313" key="8">
    <source>
        <dbReference type="EMBL" id="GHO96654.1"/>
    </source>
</evidence>